<dbReference type="NCBIfam" id="NF038048">
    <property type="entry name" value="DIP1984_fam"/>
    <property type="match status" value="1"/>
</dbReference>
<reference evidence="2 3" key="1">
    <citation type="submission" date="2015-01" db="EMBL/GenBank/DDBJ databases">
        <title>Genome sequencing of Jeotgalibacillus soli.</title>
        <authorList>
            <person name="Goh K.M."/>
            <person name="Chan K.-G."/>
            <person name="Yaakop A.S."/>
            <person name="Ee R."/>
            <person name="Gan H.M."/>
            <person name="Chan C.S."/>
        </authorList>
    </citation>
    <scope>NUCLEOTIDE SEQUENCE [LARGE SCALE GENOMIC DNA]</scope>
    <source>
        <strain evidence="2 3">P9</strain>
    </source>
</reference>
<dbReference type="AlphaFoldDB" id="A0A0C2VKY2"/>
<proteinExistence type="predicted"/>
<dbReference type="Pfam" id="PF20935">
    <property type="entry name" value="DUF6847"/>
    <property type="match status" value="1"/>
</dbReference>
<accession>A0A0C2VKY2</accession>
<evidence type="ECO:0000313" key="2">
    <source>
        <dbReference type="EMBL" id="KIL49527.1"/>
    </source>
</evidence>
<dbReference type="OrthoDB" id="3730241at2"/>
<keyword evidence="3" id="KW-1185">Reference proteome</keyword>
<organism evidence="2 3">
    <name type="scientific">Jeotgalibacillus soli</name>
    <dbReference type="NCBI Taxonomy" id="889306"/>
    <lineage>
        <taxon>Bacteria</taxon>
        <taxon>Bacillati</taxon>
        <taxon>Bacillota</taxon>
        <taxon>Bacilli</taxon>
        <taxon>Bacillales</taxon>
        <taxon>Caryophanaceae</taxon>
        <taxon>Jeotgalibacillus</taxon>
    </lineage>
</organism>
<evidence type="ECO:0000313" key="3">
    <source>
        <dbReference type="Proteomes" id="UP000031938"/>
    </source>
</evidence>
<dbReference type="STRING" id="889306.KP78_09950"/>
<dbReference type="Proteomes" id="UP000031938">
    <property type="component" value="Unassembled WGS sequence"/>
</dbReference>
<gene>
    <name evidence="2" type="ORF">KP78_09950</name>
</gene>
<sequence length="123" mass="14311">MKLAEALLERADLQKRLAQMDDRLMRSAIFQEGNEPPEDPTELLIEMKRLFEKLEKLFAKNQKMNATSELAPYRMLSDALAKRDLLMQKRQKLQTLVENASGVENRYSLFEIRNISTVNVRAL</sequence>
<feature type="coiled-coil region" evidence="1">
    <location>
        <begin position="47"/>
        <end position="106"/>
    </location>
</feature>
<name>A0A0C2VKY2_9BACL</name>
<keyword evidence="1" id="KW-0175">Coiled coil</keyword>
<protein>
    <recommendedName>
        <fullName evidence="4">FlgN protein</fullName>
    </recommendedName>
</protein>
<dbReference type="Gene3D" id="6.10.320.10">
    <property type="match status" value="1"/>
</dbReference>
<dbReference type="PATRIC" id="fig|889306.3.peg.1001"/>
<comment type="caution">
    <text evidence="2">The sequence shown here is derived from an EMBL/GenBank/DDBJ whole genome shotgun (WGS) entry which is preliminary data.</text>
</comment>
<dbReference type="EMBL" id="JXRP01000009">
    <property type="protein sequence ID" value="KIL49527.1"/>
    <property type="molecule type" value="Genomic_DNA"/>
</dbReference>
<evidence type="ECO:0000256" key="1">
    <source>
        <dbReference type="SAM" id="Coils"/>
    </source>
</evidence>
<dbReference type="InterPro" id="IPR047741">
    <property type="entry name" value="DIP1984-like"/>
</dbReference>
<evidence type="ECO:0008006" key="4">
    <source>
        <dbReference type="Google" id="ProtNLM"/>
    </source>
</evidence>